<gene>
    <name evidence="1" type="ORF">UAU_01763</name>
</gene>
<dbReference type="PATRIC" id="fig|1158607.3.peg.1728"/>
<sequence>MAYKVIRTFADAEDDGRVYKKGQEYPHKDLKPKPTADRIKQLASADNNSGAACIEKIQTKSEALEELAADSKK</sequence>
<evidence type="ECO:0000313" key="2">
    <source>
        <dbReference type="Proteomes" id="UP000013782"/>
    </source>
</evidence>
<protein>
    <submittedName>
        <fullName evidence="1">Uncharacterized protein</fullName>
    </submittedName>
</protein>
<dbReference type="Proteomes" id="UP000013782">
    <property type="component" value="Unassembled WGS sequence"/>
</dbReference>
<dbReference type="OrthoDB" id="2300838at2"/>
<dbReference type="AlphaFoldDB" id="R2SPW6"/>
<comment type="caution">
    <text evidence="1">The sequence shown here is derived from an EMBL/GenBank/DDBJ whole genome shotgun (WGS) entry which is preliminary data.</text>
</comment>
<dbReference type="STRING" id="160454.RV10_GL004123"/>
<dbReference type="EMBL" id="AJAQ01000014">
    <property type="protein sequence ID" value="EOH94841.1"/>
    <property type="molecule type" value="Genomic_DNA"/>
</dbReference>
<reference evidence="1 2" key="1">
    <citation type="submission" date="2013-02" db="EMBL/GenBank/DDBJ databases">
        <title>The Genome Sequence of Enterococcus pallens BAA-351.</title>
        <authorList>
            <consortium name="The Broad Institute Genome Sequencing Platform"/>
            <consortium name="The Broad Institute Genome Sequencing Center for Infectious Disease"/>
            <person name="Earl A.M."/>
            <person name="Gilmore M.S."/>
            <person name="Lebreton F."/>
            <person name="Walker B."/>
            <person name="Young S.K."/>
            <person name="Zeng Q."/>
            <person name="Gargeya S."/>
            <person name="Fitzgerald M."/>
            <person name="Haas B."/>
            <person name="Abouelleil A."/>
            <person name="Alvarado L."/>
            <person name="Arachchi H.M."/>
            <person name="Berlin A.M."/>
            <person name="Chapman S.B."/>
            <person name="Dewar J."/>
            <person name="Goldberg J."/>
            <person name="Griggs A."/>
            <person name="Gujja S."/>
            <person name="Hansen M."/>
            <person name="Howarth C."/>
            <person name="Imamovic A."/>
            <person name="Larimer J."/>
            <person name="McCowan C."/>
            <person name="Murphy C."/>
            <person name="Neiman D."/>
            <person name="Pearson M."/>
            <person name="Priest M."/>
            <person name="Roberts A."/>
            <person name="Saif S."/>
            <person name="Shea T."/>
            <person name="Sisk P."/>
            <person name="Sykes S."/>
            <person name="Wortman J."/>
            <person name="Nusbaum C."/>
            <person name="Birren B."/>
        </authorList>
    </citation>
    <scope>NUCLEOTIDE SEQUENCE [LARGE SCALE GENOMIC DNA]</scope>
    <source>
        <strain evidence="1 2">ATCC BAA-351</strain>
    </source>
</reference>
<keyword evidence="2" id="KW-1185">Reference proteome</keyword>
<name>R2SPW6_9ENTE</name>
<evidence type="ECO:0000313" key="1">
    <source>
        <dbReference type="EMBL" id="EOH94841.1"/>
    </source>
</evidence>
<dbReference type="HOGENOM" id="CLU_185116_1_0_9"/>
<proteinExistence type="predicted"/>
<accession>R2SPW6</accession>
<organism evidence="1 2">
    <name type="scientific">Enterococcus pallens ATCC BAA-351</name>
    <dbReference type="NCBI Taxonomy" id="1158607"/>
    <lineage>
        <taxon>Bacteria</taxon>
        <taxon>Bacillati</taxon>
        <taxon>Bacillota</taxon>
        <taxon>Bacilli</taxon>
        <taxon>Lactobacillales</taxon>
        <taxon>Enterococcaceae</taxon>
        <taxon>Enterococcus</taxon>
    </lineage>
</organism>
<dbReference type="RefSeq" id="WP_010756760.1">
    <property type="nucleotide sequence ID" value="NZ_ASWD01000006.1"/>
</dbReference>